<reference evidence="2 3" key="1">
    <citation type="journal article" date="2021" name="Elife">
        <title>Chloroplast acquisition without the gene transfer in kleptoplastic sea slugs, Plakobranchus ocellatus.</title>
        <authorList>
            <person name="Maeda T."/>
            <person name="Takahashi S."/>
            <person name="Yoshida T."/>
            <person name="Shimamura S."/>
            <person name="Takaki Y."/>
            <person name="Nagai Y."/>
            <person name="Toyoda A."/>
            <person name="Suzuki Y."/>
            <person name="Arimoto A."/>
            <person name="Ishii H."/>
            <person name="Satoh N."/>
            <person name="Nishiyama T."/>
            <person name="Hasebe M."/>
            <person name="Maruyama T."/>
            <person name="Minagawa J."/>
            <person name="Obokata J."/>
            <person name="Shigenobu S."/>
        </authorList>
    </citation>
    <scope>NUCLEOTIDE SEQUENCE [LARGE SCALE GENOMIC DNA]</scope>
</reference>
<dbReference type="EMBL" id="BLXT01004491">
    <property type="protein sequence ID" value="GFO13425.1"/>
    <property type="molecule type" value="Genomic_DNA"/>
</dbReference>
<name>A0AAV4B2Y4_9GAST</name>
<feature type="compositionally biased region" description="Polar residues" evidence="1">
    <location>
        <begin position="26"/>
        <end position="36"/>
    </location>
</feature>
<accession>A0AAV4B2Y4</accession>
<protein>
    <submittedName>
        <fullName evidence="2">Uncharacterized protein</fullName>
    </submittedName>
</protein>
<proteinExistence type="predicted"/>
<gene>
    <name evidence="2" type="ORF">PoB_003993000</name>
</gene>
<comment type="caution">
    <text evidence="2">The sequence shown here is derived from an EMBL/GenBank/DDBJ whole genome shotgun (WGS) entry which is preliminary data.</text>
</comment>
<dbReference type="Proteomes" id="UP000735302">
    <property type="component" value="Unassembled WGS sequence"/>
</dbReference>
<evidence type="ECO:0000256" key="1">
    <source>
        <dbReference type="SAM" id="MobiDB-lite"/>
    </source>
</evidence>
<keyword evidence="3" id="KW-1185">Reference proteome</keyword>
<sequence>MQRDIHPRTRKQRKPAGIPAAGRQTGPGSRPNSATDVNAGRSGELHYRFDIQSGNKDIQKQWNINNDSPSVLETCKIRRSYGARDWGPPTTLGFLGINSSLGPQ</sequence>
<feature type="region of interest" description="Disordered" evidence="1">
    <location>
        <begin position="1"/>
        <end position="43"/>
    </location>
</feature>
<organism evidence="2 3">
    <name type="scientific">Plakobranchus ocellatus</name>
    <dbReference type="NCBI Taxonomy" id="259542"/>
    <lineage>
        <taxon>Eukaryota</taxon>
        <taxon>Metazoa</taxon>
        <taxon>Spiralia</taxon>
        <taxon>Lophotrochozoa</taxon>
        <taxon>Mollusca</taxon>
        <taxon>Gastropoda</taxon>
        <taxon>Heterobranchia</taxon>
        <taxon>Euthyneura</taxon>
        <taxon>Panpulmonata</taxon>
        <taxon>Sacoglossa</taxon>
        <taxon>Placobranchoidea</taxon>
        <taxon>Plakobranchidae</taxon>
        <taxon>Plakobranchus</taxon>
    </lineage>
</organism>
<dbReference type="AlphaFoldDB" id="A0AAV4B2Y4"/>
<evidence type="ECO:0000313" key="3">
    <source>
        <dbReference type="Proteomes" id="UP000735302"/>
    </source>
</evidence>
<evidence type="ECO:0000313" key="2">
    <source>
        <dbReference type="EMBL" id="GFO13425.1"/>
    </source>
</evidence>